<keyword evidence="3" id="KW-1185">Reference proteome</keyword>
<organism evidence="2 3">
    <name type="scientific">Seminavis robusta</name>
    <dbReference type="NCBI Taxonomy" id="568900"/>
    <lineage>
        <taxon>Eukaryota</taxon>
        <taxon>Sar</taxon>
        <taxon>Stramenopiles</taxon>
        <taxon>Ochrophyta</taxon>
        <taxon>Bacillariophyta</taxon>
        <taxon>Bacillariophyceae</taxon>
        <taxon>Bacillariophycidae</taxon>
        <taxon>Naviculales</taxon>
        <taxon>Naviculaceae</taxon>
        <taxon>Seminavis</taxon>
    </lineage>
</organism>
<dbReference type="Proteomes" id="UP001153069">
    <property type="component" value="Unassembled WGS sequence"/>
</dbReference>
<name>A0A9N8E8Z6_9STRA</name>
<protein>
    <submittedName>
        <fullName evidence="2">Uncharacterized protein</fullName>
    </submittedName>
</protein>
<dbReference type="AlphaFoldDB" id="A0A9N8E8Z6"/>
<sequence length="337" mass="38953">MFDAKDYLSRFKSMVDQLQTRKDVTVSKFEIRPPATKDNVDSAKRYLEEHQYPGSFLSDDILAFYRAANGFKLEWTFTGPLERLHQGTSEKMDVSSGSVYGSIDICPIQKVFDNEMALTCDYGDDHRYRPLHCLDAFIPEACAAFYFESSKKSPGDTTINTNSSSNANNLMVYYHFWGESLGRMELDFVGYLEKLLKAKGFGYWQRAIAADEEKSFNPQNPISSEERRFRHVMPILFQDDYNDKDFLRVDRCRLKHLSIKDYPTNAHDKDPPAFIPRKYEDGPITLESHQRKKAALQVLAASRRRHQQSSSSDDDDDDDDDDDEGKDTPPWKRKKQV</sequence>
<proteinExistence type="predicted"/>
<evidence type="ECO:0000313" key="2">
    <source>
        <dbReference type="EMBL" id="CAB9514874.1"/>
    </source>
</evidence>
<gene>
    <name evidence="2" type="ORF">SEMRO_680_G186240.1</name>
</gene>
<accession>A0A9N8E8Z6</accession>
<dbReference type="EMBL" id="CAICTM010000679">
    <property type="protein sequence ID" value="CAB9514874.1"/>
    <property type="molecule type" value="Genomic_DNA"/>
</dbReference>
<evidence type="ECO:0000313" key="3">
    <source>
        <dbReference type="Proteomes" id="UP001153069"/>
    </source>
</evidence>
<comment type="caution">
    <text evidence="2">The sequence shown here is derived from an EMBL/GenBank/DDBJ whole genome shotgun (WGS) entry which is preliminary data.</text>
</comment>
<evidence type="ECO:0000256" key="1">
    <source>
        <dbReference type="SAM" id="MobiDB-lite"/>
    </source>
</evidence>
<feature type="region of interest" description="Disordered" evidence="1">
    <location>
        <begin position="287"/>
        <end position="337"/>
    </location>
</feature>
<reference evidence="2" key="1">
    <citation type="submission" date="2020-06" db="EMBL/GenBank/DDBJ databases">
        <authorList>
            <consortium name="Plant Systems Biology data submission"/>
        </authorList>
    </citation>
    <scope>NUCLEOTIDE SEQUENCE</scope>
    <source>
        <strain evidence="2">D6</strain>
    </source>
</reference>
<feature type="compositionally biased region" description="Acidic residues" evidence="1">
    <location>
        <begin position="312"/>
        <end position="325"/>
    </location>
</feature>